<evidence type="ECO:0000313" key="2">
    <source>
        <dbReference type="EMBL" id="CAK0807761.1"/>
    </source>
</evidence>
<feature type="compositionally biased region" description="Low complexity" evidence="1">
    <location>
        <begin position="45"/>
        <end position="62"/>
    </location>
</feature>
<keyword evidence="3" id="KW-1185">Reference proteome</keyword>
<accession>A0ABN9QPG0</accession>
<feature type="region of interest" description="Disordered" evidence="1">
    <location>
        <begin position="45"/>
        <end position="79"/>
    </location>
</feature>
<gene>
    <name evidence="2" type="ORF">PCOR1329_LOCUS13541</name>
</gene>
<organism evidence="2 3">
    <name type="scientific">Prorocentrum cordatum</name>
    <dbReference type="NCBI Taxonomy" id="2364126"/>
    <lineage>
        <taxon>Eukaryota</taxon>
        <taxon>Sar</taxon>
        <taxon>Alveolata</taxon>
        <taxon>Dinophyceae</taxon>
        <taxon>Prorocentrales</taxon>
        <taxon>Prorocentraceae</taxon>
        <taxon>Prorocentrum</taxon>
    </lineage>
</organism>
<protein>
    <submittedName>
        <fullName evidence="2">Uncharacterized protein</fullName>
    </submittedName>
</protein>
<name>A0ABN9QPG0_9DINO</name>
<proteinExistence type="predicted"/>
<comment type="caution">
    <text evidence="2">The sequence shown here is derived from an EMBL/GenBank/DDBJ whole genome shotgun (WGS) entry which is preliminary data.</text>
</comment>
<sequence length="1372" mass="149927">MACTHAACPLFGALPASADELGRCRRCGQGLPGSRFAATLAPAAAGGATPGARAGGAALANAPVPPGLPPPEPQQSHTGLTQEMRQIELDTASVALGAIEIDDVDDDDDITSSNDMFARHCETIILHHFELLQAQAATGPSATPLRLRSELHAWDDLHGLLRQVGLDPDEPDVWRRLGRLALEGMEPTAKDIVRSADWAAQLLDIATGPTWTASDMEAVGAAKLRYEAAREACLTALPNLLQARRRHKQRLVPLYMELGPVALDLLCPPGGAPGEQCLTQLSRVLTATGSTEAKVQQDRETTSKLYAGDVATLQGLPCGAVLWAPTDAAALGRLRSALLRHCGDVPDFRCRLLSTTPTFQGCSDVDSLMDMCWSPLMGPQWAGLVKSIELLPRPLQMVSTGSAGPVVGNHGLIIATVAGKGTVSLPKLFVEAAPLFTMELGETYYADMAMEDVTTTLATLRRGLAPLRATLGDSERSPVHLKTAPRIRIPIHFPTGVSRLDIDLHMRHLRTRRADRLAQSVHIGGQHLYTDPGCHILEVTGPEAFGKAWPHCKELLAYTSDRALAIVEGSADQWKTIMNHILQEDPEVALLRLRWRPSNRTQGGRPWAYPSASPQQLAAVRREARKGRGVVGLVKPDAEVKVLGHMGANPQAVVQKLMEVLGHHSGLALTESDVGPQPTGPTWTWLAKENPAAATGRVRVHLDTDDQARRFTQAVHGRAIQLGADLVSLECTTDLQDLEGNGLLNTLAATVRGEPGPGGNASHRRARHHLLVSGCRALLPPDCIACEFILNFAWDFICDYTWDCIYNYTGEGINGSGGYFFFLFIFRFRWCLCSSLWPGSIKIFLTASPFGRPSSERASYPVCRLQRRPRGLSASGLRPLRGMRLRRQHLPRHRLDPELRPQAQFIGMTAFFAVDVRKHFAKAKYVMRLFRGRDFALLSEAHVTDGDKAAWRPSPGFTAMWSTGTSARAGVGIILRDSFLRQFDPDDRLHDPILHASVRDKADEDHWQEGLCRRHGLHELHQTQATHDDAGCRSRIDRVYWNAHVSTQLDTTLHCAPLSWAPHLSHHRAVAFGRRRAQPTSGQPRPVPAALIREPAWGARVAALYQALLRQAELKHTADLSGASVPQDSESLLATPSSCLSGFARLRVLKEAMRIISDTMGSERQHQAHPKLNSMLGRPLEAIQAHAVELARGSALQQLREVQAAEGGPAVDEPDFELLQRRRNRVMQLLKRLAPGRSAALGGVVDRHGEMLTDPEGMAQALRSHWQGALRRRQHDENALQRWCTEDLGPAQLGILRRLRREEWLPSREDLNKAIKEAPKSAPGPDGPPLAAWQALGPLGGDVLEAVLCDMMSGDGPEIVARDCPAFNDALM</sequence>
<reference evidence="2" key="1">
    <citation type="submission" date="2023-10" db="EMBL/GenBank/DDBJ databases">
        <authorList>
            <person name="Chen Y."/>
            <person name="Shah S."/>
            <person name="Dougan E. K."/>
            <person name="Thang M."/>
            <person name="Chan C."/>
        </authorList>
    </citation>
    <scope>NUCLEOTIDE SEQUENCE [LARGE SCALE GENOMIC DNA]</scope>
</reference>
<feature type="non-terminal residue" evidence="2">
    <location>
        <position position="1372"/>
    </location>
</feature>
<feature type="compositionally biased region" description="Pro residues" evidence="1">
    <location>
        <begin position="63"/>
        <end position="73"/>
    </location>
</feature>
<dbReference type="EMBL" id="CAUYUJ010004002">
    <property type="protein sequence ID" value="CAK0807761.1"/>
    <property type="molecule type" value="Genomic_DNA"/>
</dbReference>
<dbReference type="Proteomes" id="UP001189429">
    <property type="component" value="Unassembled WGS sequence"/>
</dbReference>
<evidence type="ECO:0000313" key="3">
    <source>
        <dbReference type="Proteomes" id="UP001189429"/>
    </source>
</evidence>
<evidence type="ECO:0000256" key="1">
    <source>
        <dbReference type="SAM" id="MobiDB-lite"/>
    </source>
</evidence>